<dbReference type="EMBL" id="JAVDWA010000003">
    <property type="protein sequence ID" value="MDR7073281.1"/>
    <property type="molecule type" value="Genomic_DNA"/>
</dbReference>
<keyword evidence="1" id="KW-0732">Signal</keyword>
<evidence type="ECO:0000256" key="1">
    <source>
        <dbReference type="SAM" id="SignalP"/>
    </source>
</evidence>
<proteinExistence type="predicted"/>
<reference evidence="2 3" key="1">
    <citation type="submission" date="2023-07" db="EMBL/GenBank/DDBJ databases">
        <title>Sorghum-associated microbial communities from plants grown in Nebraska, USA.</title>
        <authorList>
            <person name="Schachtman D."/>
        </authorList>
    </citation>
    <scope>NUCLEOTIDE SEQUENCE [LARGE SCALE GENOMIC DNA]</scope>
    <source>
        <strain evidence="2 3">BE211</strain>
    </source>
</reference>
<evidence type="ECO:0000313" key="2">
    <source>
        <dbReference type="EMBL" id="MDR7073281.1"/>
    </source>
</evidence>
<dbReference type="Proteomes" id="UP001258181">
    <property type="component" value="Unassembled WGS sequence"/>
</dbReference>
<dbReference type="RefSeq" id="WP_310258782.1">
    <property type="nucleotide sequence ID" value="NZ_JAVDWA010000003.1"/>
</dbReference>
<name>A0ABU1U1J8_9BACL</name>
<evidence type="ECO:0008006" key="4">
    <source>
        <dbReference type="Google" id="ProtNLM"/>
    </source>
</evidence>
<accession>A0ABU1U1J8</accession>
<keyword evidence="3" id="KW-1185">Reference proteome</keyword>
<dbReference type="PROSITE" id="PS51257">
    <property type="entry name" value="PROKAR_LIPOPROTEIN"/>
    <property type="match status" value="1"/>
</dbReference>
<evidence type="ECO:0000313" key="3">
    <source>
        <dbReference type="Proteomes" id="UP001258181"/>
    </source>
</evidence>
<feature type="signal peptide" evidence="1">
    <location>
        <begin position="1"/>
        <end position="22"/>
    </location>
</feature>
<dbReference type="Pfam" id="PF07901">
    <property type="entry name" value="DUF1672"/>
    <property type="match status" value="1"/>
</dbReference>
<protein>
    <recommendedName>
        <fullName evidence="4">DUF1672 family protein</fullName>
    </recommendedName>
</protein>
<gene>
    <name evidence="2" type="ORF">J2X07_002267</name>
</gene>
<dbReference type="InterPro" id="IPR012873">
    <property type="entry name" value="DUF1672"/>
</dbReference>
<feature type="chain" id="PRO_5046274208" description="DUF1672 family protein" evidence="1">
    <location>
        <begin position="23"/>
        <end position="293"/>
    </location>
</feature>
<sequence length="293" mass="33488">MFLHKKLAITLLSMLILTGCLMKNETEKDNMVSVQDYTGQGYELPNGEENDKIAEAHLKEIDKATKAFFLDKYKTKVKVHNIVGNKDGATIFVESIGEPHFYTYAIVPINGDEKVITKGIWTQEGQVEGSIMSGIYAMIYDEQLKDLDNYLGKFVSEHPVIGVRDEAVQNTFSTGFTTPYYYITVLDDAYDEFYESYIQNPKTTKEEWKIKAQSLKIDPRGYRVTIHLFMKGKKQKPDQKILDVIVSDLENMTTLSPGYYSVYLNDNYILKDSADGTKDNTIQRANPDYIIKQ</sequence>
<comment type="caution">
    <text evidence="2">The sequence shown here is derived from an EMBL/GenBank/DDBJ whole genome shotgun (WGS) entry which is preliminary data.</text>
</comment>
<organism evidence="2 3">
    <name type="scientific">Fictibacillus barbaricus</name>
    <dbReference type="NCBI Taxonomy" id="182136"/>
    <lineage>
        <taxon>Bacteria</taxon>
        <taxon>Bacillati</taxon>
        <taxon>Bacillota</taxon>
        <taxon>Bacilli</taxon>
        <taxon>Bacillales</taxon>
        <taxon>Fictibacillaceae</taxon>
        <taxon>Fictibacillus</taxon>
    </lineage>
</organism>